<proteinExistence type="predicted"/>
<reference evidence="1" key="1">
    <citation type="submission" date="2016-10" db="EMBL/GenBank/DDBJ databases">
        <title>CRISPR-Cas defence system in Roseofilum reptotaenium: evidence of a bacteriophage-cyanobacterium arms race in the coral black band disease.</title>
        <authorList>
            <person name="Buerger P."/>
            <person name="Wood-Charlson E.M."/>
            <person name="Weynberg K.D."/>
            <person name="Willis B."/>
            <person name="Van Oppen M.J."/>
        </authorList>
    </citation>
    <scope>NUCLEOTIDE SEQUENCE [LARGE SCALE GENOMIC DNA]</scope>
    <source>
        <strain evidence="1">AO1-A</strain>
    </source>
</reference>
<evidence type="ECO:0000313" key="1">
    <source>
        <dbReference type="EMBL" id="OJJ27630.1"/>
    </source>
</evidence>
<gene>
    <name evidence="1" type="ORF">BI308_01325</name>
</gene>
<accession>A0A1L9QY90</accession>
<comment type="caution">
    <text evidence="1">The sequence shown here is derived from an EMBL/GenBank/DDBJ whole genome shotgun (WGS) entry which is preliminary data.</text>
</comment>
<dbReference type="Proteomes" id="UP000183940">
    <property type="component" value="Unassembled WGS sequence"/>
</dbReference>
<sequence>MAQVLVPVYISELDSEENTQHYRYFEESEVPKLNRFNVGDKVRFSDDYALEDVKTGERFKVDVEHTHLIKLVSYNPATKEYSYWVKIDPVLRHCGEKFQDWCDNGADDENDWHDWFSEDELTSAKEFPTPLSLEALLEEAESPHYQVGDRVGSWLVIGQSYSFLFRDWYYTVVPAQVCYIIQAYRMECNSFPERELDSWARERLEHHAQRIGELEKKVS</sequence>
<dbReference type="AlphaFoldDB" id="A0A1L9QY90"/>
<evidence type="ECO:0000313" key="2">
    <source>
        <dbReference type="Proteomes" id="UP000183940"/>
    </source>
</evidence>
<protein>
    <submittedName>
        <fullName evidence="1">Uncharacterized protein</fullName>
    </submittedName>
</protein>
<keyword evidence="2" id="KW-1185">Reference proteome</keyword>
<dbReference type="EMBL" id="MLAW01000001">
    <property type="protein sequence ID" value="OJJ27630.1"/>
    <property type="molecule type" value="Genomic_DNA"/>
</dbReference>
<name>A0A1L9QY90_9CYAN</name>
<organism evidence="1 2">
    <name type="scientific">Roseofilum reptotaenium AO1-A</name>
    <dbReference type="NCBI Taxonomy" id="1925591"/>
    <lineage>
        <taxon>Bacteria</taxon>
        <taxon>Bacillati</taxon>
        <taxon>Cyanobacteriota</taxon>
        <taxon>Cyanophyceae</taxon>
        <taxon>Desertifilales</taxon>
        <taxon>Desertifilaceae</taxon>
        <taxon>Roseofilum</taxon>
    </lineage>
</organism>